<evidence type="ECO:0000256" key="3">
    <source>
        <dbReference type="ARBA" id="ARBA00022755"/>
    </source>
</evidence>
<dbReference type="NCBIfam" id="TIGR00639">
    <property type="entry name" value="PurN"/>
    <property type="match status" value="1"/>
</dbReference>
<dbReference type="GO" id="GO:0004644">
    <property type="term" value="F:phosphoribosylglycinamide formyltransferase activity"/>
    <property type="evidence" value="ECO:0007669"/>
    <property type="project" value="UniProtKB-UniRule"/>
</dbReference>
<dbReference type="Pfam" id="PF00551">
    <property type="entry name" value="Formyl_trans_N"/>
    <property type="match status" value="1"/>
</dbReference>
<accession>A0A6S6SSW8</accession>
<keyword evidence="3" id="KW-0658">Purine biosynthesis</keyword>
<dbReference type="EC" id="2.1.2.2" evidence="4"/>
<dbReference type="AlphaFoldDB" id="A0A6S6SSW8"/>
<dbReference type="GO" id="GO:0005737">
    <property type="term" value="C:cytoplasm"/>
    <property type="evidence" value="ECO:0007669"/>
    <property type="project" value="TreeGrafter"/>
</dbReference>
<organism evidence="6">
    <name type="scientific">uncultured Sulfurovum sp</name>
    <dbReference type="NCBI Taxonomy" id="269237"/>
    <lineage>
        <taxon>Bacteria</taxon>
        <taxon>Pseudomonadati</taxon>
        <taxon>Campylobacterota</taxon>
        <taxon>Epsilonproteobacteria</taxon>
        <taxon>Campylobacterales</taxon>
        <taxon>Sulfurovaceae</taxon>
        <taxon>Sulfurovum</taxon>
        <taxon>environmental samples</taxon>
    </lineage>
</organism>
<proteinExistence type="predicted"/>
<dbReference type="PANTHER" id="PTHR43369">
    <property type="entry name" value="PHOSPHORIBOSYLGLYCINAMIDE FORMYLTRANSFERASE"/>
    <property type="match status" value="1"/>
</dbReference>
<evidence type="ECO:0000313" key="6">
    <source>
        <dbReference type="EMBL" id="CAA6811649.1"/>
    </source>
</evidence>
<evidence type="ECO:0000256" key="2">
    <source>
        <dbReference type="ARBA" id="ARBA00022679"/>
    </source>
</evidence>
<comment type="pathway">
    <text evidence="1">Purine metabolism; IMP biosynthesis via de novo pathway; N(2)-formyl-N(1)-(5-phospho-D-ribosyl)glycinamide from N(1)-(5-phospho-D-ribosyl)glycinamide (10-formyl THF route): step 1/1.</text>
</comment>
<keyword evidence="2 6" id="KW-0808">Transferase</keyword>
<dbReference type="EMBL" id="CACVAS010000058">
    <property type="protein sequence ID" value="CAA6811649.1"/>
    <property type="molecule type" value="Genomic_DNA"/>
</dbReference>
<dbReference type="Gene3D" id="3.40.50.170">
    <property type="entry name" value="Formyl transferase, N-terminal domain"/>
    <property type="match status" value="1"/>
</dbReference>
<feature type="domain" description="Formyl transferase N-terminal" evidence="5">
    <location>
        <begin position="5"/>
        <end position="180"/>
    </location>
</feature>
<gene>
    <name evidence="6" type="ORF">HELGO_WM197</name>
</gene>
<evidence type="ECO:0000259" key="5">
    <source>
        <dbReference type="Pfam" id="PF00551"/>
    </source>
</evidence>
<dbReference type="InterPro" id="IPR002376">
    <property type="entry name" value="Formyl_transf_N"/>
</dbReference>
<dbReference type="GO" id="GO:0006189">
    <property type="term" value="P:'de novo' IMP biosynthetic process"/>
    <property type="evidence" value="ECO:0007669"/>
    <property type="project" value="InterPro"/>
</dbReference>
<evidence type="ECO:0000256" key="1">
    <source>
        <dbReference type="ARBA" id="ARBA00005054"/>
    </source>
</evidence>
<dbReference type="PANTHER" id="PTHR43369:SF2">
    <property type="entry name" value="PHOSPHORIBOSYLGLYCINAMIDE FORMYLTRANSFERASE"/>
    <property type="match status" value="1"/>
</dbReference>
<dbReference type="SUPFAM" id="SSF53328">
    <property type="entry name" value="Formyltransferase"/>
    <property type="match status" value="1"/>
</dbReference>
<sequence>MTNRKKIAVLFSGRGSNFAHIVEHLHNKEIEVVFALTNNPDAKGISVAQNNGIPYGVVEPKNFDSREAYDATVVTTLNRYEPDLTVLAGFMRILTPIFTDQIKAINLHPSLLPRHKGLKAIEKSYADEHGEGGVSVHYVSSELDGGELILQKSLAKEGLSFEAYDEKIRSIEKEALREAIIQVAKENPKGLK</sequence>
<evidence type="ECO:0000256" key="4">
    <source>
        <dbReference type="NCBIfam" id="TIGR00639"/>
    </source>
</evidence>
<protein>
    <recommendedName>
        <fullName evidence="4">Phosphoribosylglycinamide formyltransferase</fullName>
        <ecNumber evidence="4">2.1.2.2</ecNumber>
    </recommendedName>
</protein>
<reference evidence="6" key="1">
    <citation type="submission" date="2020-01" db="EMBL/GenBank/DDBJ databases">
        <authorList>
            <person name="Meier V. D."/>
            <person name="Meier V D."/>
        </authorList>
    </citation>
    <scope>NUCLEOTIDE SEQUENCE</scope>
    <source>
        <strain evidence="6">HLG_WM_MAG_01</strain>
    </source>
</reference>
<dbReference type="InterPro" id="IPR036477">
    <property type="entry name" value="Formyl_transf_N_sf"/>
</dbReference>
<dbReference type="InterPro" id="IPR004607">
    <property type="entry name" value="GART"/>
</dbReference>
<name>A0A6S6SSW8_9BACT</name>